<accession>A0A1X9LQ27</accession>
<evidence type="ECO:0000313" key="2">
    <source>
        <dbReference type="EMBL" id="ARJ06562.1"/>
    </source>
</evidence>
<organism evidence="2 3">
    <name type="scientific">Cnuibacter physcomitrellae</name>
    <dbReference type="NCBI Taxonomy" id="1619308"/>
    <lineage>
        <taxon>Bacteria</taxon>
        <taxon>Bacillati</taxon>
        <taxon>Actinomycetota</taxon>
        <taxon>Actinomycetes</taxon>
        <taxon>Micrococcales</taxon>
        <taxon>Microbacteriaceae</taxon>
        <taxon>Cnuibacter</taxon>
    </lineage>
</organism>
<feature type="compositionally biased region" description="Polar residues" evidence="1">
    <location>
        <begin position="1"/>
        <end position="13"/>
    </location>
</feature>
<dbReference type="AlphaFoldDB" id="A0A1X9LQ27"/>
<protein>
    <submittedName>
        <fullName evidence="2">Uncharacterized protein</fullName>
    </submittedName>
</protein>
<dbReference type="KEGG" id="cphy:B5808_16035"/>
<evidence type="ECO:0000313" key="3">
    <source>
        <dbReference type="Proteomes" id="UP000192775"/>
    </source>
</evidence>
<sequence>MVKEAQSMSSKKSSPVRHEPRRIGDDADPVTDYERALAASIRVIVDKKRGVKTPQWVRDLAAKAS</sequence>
<name>A0A1X9LQ27_9MICO</name>
<dbReference type="Proteomes" id="UP000192775">
    <property type="component" value="Chromosome"/>
</dbReference>
<dbReference type="EMBL" id="CP020715">
    <property type="protein sequence ID" value="ARJ06562.1"/>
    <property type="molecule type" value="Genomic_DNA"/>
</dbReference>
<feature type="region of interest" description="Disordered" evidence="1">
    <location>
        <begin position="1"/>
        <end position="30"/>
    </location>
</feature>
<feature type="compositionally biased region" description="Basic and acidic residues" evidence="1">
    <location>
        <begin position="16"/>
        <end position="25"/>
    </location>
</feature>
<gene>
    <name evidence="2" type="ORF">B5808_16035</name>
</gene>
<evidence type="ECO:0000256" key="1">
    <source>
        <dbReference type="SAM" id="MobiDB-lite"/>
    </source>
</evidence>
<reference evidence="2 3" key="1">
    <citation type="submission" date="2017-04" db="EMBL/GenBank/DDBJ databases">
        <authorList>
            <person name="Afonso C.L."/>
            <person name="Miller P.J."/>
            <person name="Scott M.A."/>
            <person name="Spackman E."/>
            <person name="Goraichik I."/>
            <person name="Dimitrov K.M."/>
            <person name="Suarez D.L."/>
            <person name="Swayne D.E."/>
        </authorList>
    </citation>
    <scope>NUCLEOTIDE SEQUENCE [LARGE SCALE GENOMIC DNA]</scope>
    <source>
        <strain evidence="3">XA(T)</strain>
    </source>
</reference>
<proteinExistence type="predicted"/>
<keyword evidence="3" id="KW-1185">Reference proteome</keyword>